<comment type="caution">
    <text evidence="1">The sequence shown here is derived from an EMBL/GenBank/DDBJ whole genome shotgun (WGS) entry which is preliminary data.</text>
</comment>
<sequence length="232" mass="26234">MSKRWHQERNFARAEWIAGVAHDIRTPLSMVLGYSATLEKDPTLTKLQQQQLSIVKSQSELIKKSIADINLINKLDFNYIEKKRFPVAPILREVLADVINCDLEEKYEFELQLPDKPIFLMGDADLFKRLIQNLIRNSLKHNPNGCAINISACNKKKEVHIIIEDTGYGFSQDKLKLLKSDTSNLNLQANHGLGLKIVRKIVVLHNSKINFSNTSIGGACVKMSFNCSKNGS</sequence>
<evidence type="ECO:0000313" key="1">
    <source>
        <dbReference type="EMBL" id="ONI40608.1"/>
    </source>
</evidence>
<gene>
    <name evidence="1" type="ORF">AN396_05360</name>
</gene>
<dbReference type="Proteomes" id="UP000188605">
    <property type="component" value="Unassembled WGS sequence"/>
</dbReference>
<reference evidence="1" key="1">
    <citation type="submission" date="2016-08" db="EMBL/GenBank/DDBJ databases">
        <authorList>
            <person name="Ngugi D.K."/>
            <person name="Miyake S."/>
            <person name="Stingl U."/>
        </authorList>
    </citation>
    <scope>NUCLEOTIDE SEQUENCE</scope>
    <source>
        <strain evidence="1">SCG-B11WGA-EpuloA1</strain>
    </source>
</reference>
<accession>A0ACC8XCU1</accession>
<organism evidence="1 2">
    <name type="scientific">Candidatus Epulonipiscium fishelsonii</name>
    <dbReference type="NCBI Taxonomy" id="77094"/>
    <lineage>
        <taxon>Bacteria</taxon>
        <taxon>Bacillati</taxon>
        <taxon>Bacillota</taxon>
        <taxon>Clostridia</taxon>
        <taxon>Lachnospirales</taxon>
        <taxon>Lachnospiraceae</taxon>
        <taxon>Candidatus Epulonipiscium</taxon>
    </lineage>
</organism>
<evidence type="ECO:0000313" key="2">
    <source>
        <dbReference type="Proteomes" id="UP000188605"/>
    </source>
</evidence>
<dbReference type="EMBL" id="LJDB01000047">
    <property type="protein sequence ID" value="ONI40608.1"/>
    <property type="molecule type" value="Genomic_DNA"/>
</dbReference>
<proteinExistence type="predicted"/>
<keyword evidence="2" id="KW-1185">Reference proteome</keyword>
<protein>
    <submittedName>
        <fullName evidence="1">Uncharacterized protein</fullName>
    </submittedName>
</protein>
<name>A0ACC8XCU1_9FIRM</name>